<dbReference type="AlphaFoldDB" id="A0A2S5ZZR7"/>
<dbReference type="PANTHER" id="PTHR33990:SF1">
    <property type="entry name" value="PROTEIN YJDN"/>
    <property type="match status" value="1"/>
</dbReference>
<sequence length="169" mass="18323">MIFSGCRRLICGAAAAGRRPVSTPEEAIVKSATAYLLFDGDAEEAFTFYQSVLGGELQMVRYRDMGDGGGGNLPEEVGKRIANAALTWREDQLLMGSDCPPDQQINHDNVPFSVCLDMDDEAEAGRIFTGLSAGGQVTMPLGKTEWAKQFGMVTDKFSVPWMINLYGGE</sequence>
<dbReference type="Proteomes" id="UP000238356">
    <property type="component" value="Unassembled WGS sequence"/>
</dbReference>
<organism evidence="2 3">
    <name type="scientific">Nocardia nova</name>
    <dbReference type="NCBI Taxonomy" id="37330"/>
    <lineage>
        <taxon>Bacteria</taxon>
        <taxon>Bacillati</taxon>
        <taxon>Actinomycetota</taxon>
        <taxon>Actinomycetes</taxon>
        <taxon>Mycobacteriales</taxon>
        <taxon>Nocardiaceae</taxon>
        <taxon>Nocardia</taxon>
    </lineage>
</organism>
<dbReference type="EMBL" id="PSZD01000021">
    <property type="protein sequence ID" value="PPJ24081.1"/>
    <property type="molecule type" value="Genomic_DNA"/>
</dbReference>
<comment type="caution">
    <text evidence="2">The sequence shown here is derived from an EMBL/GenBank/DDBJ whole genome shotgun (WGS) entry which is preliminary data.</text>
</comment>
<dbReference type="Gene3D" id="3.10.180.10">
    <property type="entry name" value="2,3-Dihydroxybiphenyl 1,2-Dioxygenase, domain 1"/>
    <property type="match status" value="1"/>
</dbReference>
<dbReference type="SUPFAM" id="SSF54593">
    <property type="entry name" value="Glyoxalase/Bleomycin resistance protein/Dihydroxybiphenyl dioxygenase"/>
    <property type="match status" value="1"/>
</dbReference>
<proteinExistence type="predicted"/>
<feature type="domain" description="PhnB-like" evidence="1">
    <location>
        <begin position="32"/>
        <end position="163"/>
    </location>
</feature>
<dbReference type="CDD" id="cd06588">
    <property type="entry name" value="PhnB_like"/>
    <property type="match status" value="1"/>
</dbReference>
<name>A0A2S5ZZR7_9NOCA</name>
<dbReference type="PANTHER" id="PTHR33990">
    <property type="entry name" value="PROTEIN YJDN-RELATED"/>
    <property type="match status" value="1"/>
</dbReference>
<dbReference type="InterPro" id="IPR029068">
    <property type="entry name" value="Glyas_Bleomycin-R_OHBP_Dase"/>
</dbReference>
<gene>
    <name evidence="2" type="ORF">C5F51_27205</name>
</gene>
<evidence type="ECO:0000313" key="2">
    <source>
        <dbReference type="EMBL" id="PPJ24081.1"/>
    </source>
</evidence>
<dbReference type="Pfam" id="PF06983">
    <property type="entry name" value="3-dmu-9_3-mt"/>
    <property type="match status" value="1"/>
</dbReference>
<protein>
    <submittedName>
        <fullName evidence="2">VOC family protein</fullName>
    </submittedName>
</protein>
<evidence type="ECO:0000259" key="1">
    <source>
        <dbReference type="Pfam" id="PF06983"/>
    </source>
</evidence>
<accession>A0A2S5ZZR7</accession>
<reference evidence="2 3" key="1">
    <citation type="submission" date="2018-02" db="EMBL/GenBank/DDBJ databases">
        <title>8 Nocardia nova and 1 Nocardia cyriacigeorgica strain used for evolution to TMP-SMX.</title>
        <authorList>
            <person name="Mehta H."/>
            <person name="Weng J."/>
            <person name="Shamoo Y."/>
        </authorList>
    </citation>
    <scope>NUCLEOTIDE SEQUENCE [LARGE SCALE GENOMIC DNA]</scope>
    <source>
        <strain evidence="2 3">BAA2227</strain>
    </source>
</reference>
<keyword evidence="3" id="KW-1185">Reference proteome</keyword>
<evidence type="ECO:0000313" key="3">
    <source>
        <dbReference type="Proteomes" id="UP000238356"/>
    </source>
</evidence>
<dbReference type="InterPro" id="IPR028973">
    <property type="entry name" value="PhnB-like"/>
</dbReference>